<name>A0A164VZF0_DAUCS</name>
<dbReference type="Gramene" id="KZM91077">
    <property type="protein sequence ID" value="KZM91077"/>
    <property type="gene ID" value="DCAR_021558"/>
</dbReference>
<evidence type="ECO:0000256" key="1">
    <source>
        <dbReference type="SAM" id="MobiDB-lite"/>
    </source>
</evidence>
<evidence type="ECO:0000313" key="3">
    <source>
        <dbReference type="Proteomes" id="UP000077755"/>
    </source>
</evidence>
<reference evidence="2" key="2">
    <citation type="submission" date="2022-03" db="EMBL/GenBank/DDBJ databases">
        <title>Draft title - Genomic analysis of global carrot germplasm unveils the trajectory of domestication and the origin of high carotenoid orange carrot.</title>
        <authorList>
            <person name="Iorizzo M."/>
            <person name="Ellison S."/>
            <person name="Senalik D."/>
            <person name="Macko-Podgorni A."/>
            <person name="Grzebelus D."/>
            <person name="Bostan H."/>
            <person name="Rolling W."/>
            <person name="Curaba J."/>
            <person name="Simon P."/>
        </authorList>
    </citation>
    <scope>NUCLEOTIDE SEQUENCE</scope>
    <source>
        <tissue evidence="2">Leaf</tissue>
    </source>
</reference>
<keyword evidence="3" id="KW-1185">Reference proteome</keyword>
<dbReference type="EMBL" id="CP093348">
    <property type="protein sequence ID" value="WOH05271.1"/>
    <property type="molecule type" value="Genomic_DNA"/>
</dbReference>
<protein>
    <submittedName>
        <fullName evidence="2">Uncharacterized protein</fullName>
    </submittedName>
</protein>
<proteinExistence type="predicted"/>
<evidence type="ECO:0000313" key="2">
    <source>
        <dbReference type="EMBL" id="WOH05271.1"/>
    </source>
</evidence>
<organism evidence="2 3">
    <name type="scientific">Daucus carota subsp. sativus</name>
    <name type="common">Carrot</name>
    <dbReference type="NCBI Taxonomy" id="79200"/>
    <lineage>
        <taxon>Eukaryota</taxon>
        <taxon>Viridiplantae</taxon>
        <taxon>Streptophyta</taxon>
        <taxon>Embryophyta</taxon>
        <taxon>Tracheophyta</taxon>
        <taxon>Spermatophyta</taxon>
        <taxon>Magnoliopsida</taxon>
        <taxon>eudicotyledons</taxon>
        <taxon>Gunneridae</taxon>
        <taxon>Pentapetalae</taxon>
        <taxon>asterids</taxon>
        <taxon>campanulids</taxon>
        <taxon>Apiales</taxon>
        <taxon>Apiaceae</taxon>
        <taxon>Apioideae</taxon>
        <taxon>Scandiceae</taxon>
        <taxon>Daucinae</taxon>
        <taxon>Daucus</taxon>
        <taxon>Daucus sect. Daucus</taxon>
    </lineage>
</organism>
<dbReference type="AlphaFoldDB" id="A0A164VZF0"/>
<sequence length="166" mass="18433">MDADQRVVEMRTHEDVVTNVSYEAAARIMAAQRKSEQLEHELRVTKDETVLKMLMDDKVIHASIPSQPEFTKTTELKAGNDKGYTGTMMNKGESAVGMSVPIVQEKGASTKPPYCEPKPTDAASEGPSLPGDKRVTEGKNASQRKKAKQDDSESSLRYSDWYCMFV</sequence>
<reference evidence="2" key="1">
    <citation type="journal article" date="2016" name="Nat. Genet.">
        <title>A high-quality carrot genome assembly provides new insights into carotenoid accumulation and asterid genome evolution.</title>
        <authorList>
            <person name="Iorizzo M."/>
            <person name="Ellison S."/>
            <person name="Senalik D."/>
            <person name="Zeng P."/>
            <person name="Satapoomin P."/>
            <person name="Huang J."/>
            <person name="Bowman M."/>
            <person name="Iovene M."/>
            <person name="Sanseverino W."/>
            <person name="Cavagnaro P."/>
            <person name="Yildiz M."/>
            <person name="Macko-Podgorni A."/>
            <person name="Moranska E."/>
            <person name="Grzebelus E."/>
            <person name="Grzebelus D."/>
            <person name="Ashrafi H."/>
            <person name="Zheng Z."/>
            <person name="Cheng S."/>
            <person name="Spooner D."/>
            <person name="Van Deynze A."/>
            <person name="Simon P."/>
        </authorList>
    </citation>
    <scope>NUCLEOTIDE SEQUENCE</scope>
    <source>
        <tissue evidence="2">Leaf</tissue>
    </source>
</reference>
<gene>
    <name evidence="2" type="ORF">DCAR_0624686</name>
</gene>
<accession>A0A164VZF0</accession>
<dbReference type="Proteomes" id="UP000077755">
    <property type="component" value="Chromosome 6"/>
</dbReference>
<feature type="region of interest" description="Disordered" evidence="1">
    <location>
        <begin position="99"/>
        <end position="155"/>
    </location>
</feature>